<evidence type="ECO:0000313" key="2">
    <source>
        <dbReference type="Proteomes" id="UP000002747"/>
    </source>
</evidence>
<sequence>MIAKVLTEDSSAITVIICHDLGLDSEAILATQQIEPMCTEILKNEMGIRSIFNKLCIVRILHYKRTGIQLVSLMITLIDTVVLRYTDVGIFVSTSTDISKKVMGIA</sequence>
<dbReference type="GO" id="GO:0016787">
    <property type="term" value="F:hydrolase activity"/>
    <property type="evidence" value="ECO:0007669"/>
    <property type="project" value="UniProtKB-KW"/>
</dbReference>
<dbReference type="Proteomes" id="UP000002747">
    <property type="component" value="Chromosome"/>
</dbReference>
<dbReference type="KEGG" id="pay:PAU_02692"/>
<keyword evidence="1" id="KW-0378">Hydrolase</keyword>
<evidence type="ECO:0000313" key="1">
    <source>
        <dbReference type="EMBL" id="CAQ84783.1"/>
    </source>
</evidence>
<reference evidence="1 2" key="1">
    <citation type="journal article" date="2009" name="BMC Genomics">
        <title>Comparative genomics of the emerging human pathogen Photorhabdus asymbiotica with the insect pathogen Photorhabdus luminescens.</title>
        <authorList>
            <person name="Wilkinson P."/>
            <person name="Waterfield N.R."/>
            <person name="Crossman L."/>
            <person name="Corton C."/>
            <person name="Sanchez-Contreras M."/>
            <person name="Vlisidou I."/>
            <person name="Barron A."/>
            <person name="Bignell A."/>
            <person name="Clark L."/>
            <person name="Ormond D."/>
            <person name="Mayho M."/>
            <person name="Bason N."/>
            <person name="Smith F."/>
            <person name="Simmonds M."/>
            <person name="Churcher C."/>
            <person name="Harris D."/>
            <person name="Thompson N.R."/>
            <person name="Quail M."/>
            <person name="Parkhill J."/>
            <person name="ffrench-Constant R.H."/>
        </authorList>
    </citation>
    <scope>NUCLEOTIDE SEQUENCE [LARGE SCALE GENOMIC DNA]</scope>
    <source>
        <strain evidence="2">ATCC 43949 / 3105-77</strain>
    </source>
</reference>
<protein>
    <submittedName>
        <fullName evidence="1">Magnesium-transporting ATPase, P-type 1</fullName>
        <ecNumber evidence="1">3.6.3.2</ecNumber>
    </submittedName>
</protein>
<dbReference type="EMBL" id="FM162591">
    <property type="protein sequence ID" value="CAQ84783.1"/>
    <property type="molecule type" value="Genomic_DNA"/>
</dbReference>
<organism evidence="1 2">
    <name type="scientific">Photorhabdus asymbiotica subsp. asymbiotica (strain ATCC 43949 / 3105-77)</name>
    <name type="common">Xenorhabdus luminescens (strain 2)</name>
    <dbReference type="NCBI Taxonomy" id="553480"/>
    <lineage>
        <taxon>Bacteria</taxon>
        <taxon>Pseudomonadati</taxon>
        <taxon>Pseudomonadota</taxon>
        <taxon>Gammaproteobacteria</taxon>
        <taxon>Enterobacterales</taxon>
        <taxon>Morganellaceae</taxon>
        <taxon>Photorhabdus</taxon>
    </lineage>
</organism>
<accession>C7BPK1</accession>
<dbReference type="AlphaFoldDB" id="C7BPK1"/>
<dbReference type="EC" id="3.6.3.2" evidence="1"/>
<gene>
    <name evidence="1" type="primary">mgtA</name>
    <name evidence="1" type="ordered locus">PAU_02692</name>
</gene>
<name>C7BPK1_PHOAA</name>
<proteinExistence type="predicted"/>
<dbReference type="STRING" id="291112.PAU_02692"/>